<dbReference type="STRING" id="930990.A0A067LYX8"/>
<protein>
    <submittedName>
        <fullName evidence="1">Uncharacterized protein</fullName>
    </submittedName>
</protein>
<dbReference type="HOGENOM" id="CLU_041942_0_0_1"/>
<name>A0A067LYX8_BOTB1</name>
<dbReference type="EMBL" id="KL198104">
    <property type="protein sequence ID" value="KDQ07585.1"/>
    <property type="molecule type" value="Genomic_DNA"/>
</dbReference>
<accession>A0A067LYX8</accession>
<organism evidence="1 2">
    <name type="scientific">Botryobasidium botryosum (strain FD-172 SS1)</name>
    <dbReference type="NCBI Taxonomy" id="930990"/>
    <lineage>
        <taxon>Eukaryota</taxon>
        <taxon>Fungi</taxon>
        <taxon>Dikarya</taxon>
        <taxon>Basidiomycota</taxon>
        <taxon>Agaricomycotina</taxon>
        <taxon>Agaricomycetes</taxon>
        <taxon>Cantharellales</taxon>
        <taxon>Botryobasidiaceae</taxon>
        <taxon>Botryobasidium</taxon>
    </lineage>
</organism>
<evidence type="ECO:0000313" key="2">
    <source>
        <dbReference type="Proteomes" id="UP000027195"/>
    </source>
</evidence>
<proteinExistence type="predicted"/>
<dbReference type="AlphaFoldDB" id="A0A067LYX8"/>
<gene>
    <name evidence="1" type="ORF">BOTBODRAFT_48693</name>
</gene>
<keyword evidence="2" id="KW-1185">Reference proteome</keyword>
<reference evidence="2" key="1">
    <citation type="journal article" date="2014" name="Proc. Natl. Acad. Sci. U.S.A.">
        <title>Extensive sampling of basidiomycete genomes demonstrates inadequacy of the white-rot/brown-rot paradigm for wood decay fungi.</title>
        <authorList>
            <person name="Riley R."/>
            <person name="Salamov A.A."/>
            <person name="Brown D.W."/>
            <person name="Nagy L.G."/>
            <person name="Floudas D."/>
            <person name="Held B.W."/>
            <person name="Levasseur A."/>
            <person name="Lombard V."/>
            <person name="Morin E."/>
            <person name="Otillar R."/>
            <person name="Lindquist E.A."/>
            <person name="Sun H."/>
            <person name="LaButti K.M."/>
            <person name="Schmutz J."/>
            <person name="Jabbour D."/>
            <person name="Luo H."/>
            <person name="Baker S.E."/>
            <person name="Pisabarro A.G."/>
            <person name="Walton J.D."/>
            <person name="Blanchette R.A."/>
            <person name="Henrissat B."/>
            <person name="Martin F."/>
            <person name="Cullen D."/>
            <person name="Hibbett D.S."/>
            <person name="Grigoriev I.V."/>
        </authorList>
    </citation>
    <scope>NUCLEOTIDE SEQUENCE [LARGE SCALE GENOMIC DNA]</scope>
    <source>
        <strain evidence="2">FD-172 SS1</strain>
    </source>
</reference>
<dbReference type="OrthoDB" id="3256367at2759"/>
<evidence type="ECO:0000313" key="1">
    <source>
        <dbReference type="EMBL" id="KDQ07585.1"/>
    </source>
</evidence>
<dbReference type="InParanoid" id="A0A067LYX8"/>
<sequence length="327" mass="36700">MIGLRSDAHLPLPPVPIEITLLIFELACTDGGHTASVLCLVSKRFNELAAPLLHRSIAVSGVEKISGLLSRLEEDSRLASMVRHLFIAERAPPPGKKFMEENPPVFDSALYEKSNRLSRHIITLVGPSLETLSYFPYDVRRGSHLCDLLTLPLPCLRELTINRGQSIPFSMPLPALERLHLYTPHPSSMLRNLDVMCPRLTHLKATGFGSDSKSLDIGLRQHWGVPLHDRREIKYVGLMGAFRLPQLQRIILQPFSYETVRNHDGNKIEGKYKGAVDKSLAKLLRARRGRGLGLQAPIDSKKYQWKAKEDWLGRLSGGKGCWVGQQR</sequence>
<dbReference type="Proteomes" id="UP000027195">
    <property type="component" value="Unassembled WGS sequence"/>
</dbReference>